<organism evidence="2 3">
    <name type="scientific">Fusarium solani</name>
    <name type="common">Filamentous fungus</name>
    <dbReference type="NCBI Taxonomy" id="169388"/>
    <lineage>
        <taxon>Eukaryota</taxon>
        <taxon>Fungi</taxon>
        <taxon>Dikarya</taxon>
        <taxon>Ascomycota</taxon>
        <taxon>Pezizomycotina</taxon>
        <taxon>Sordariomycetes</taxon>
        <taxon>Hypocreomycetidae</taxon>
        <taxon>Hypocreales</taxon>
        <taxon>Nectriaceae</taxon>
        <taxon>Fusarium</taxon>
        <taxon>Fusarium solani species complex</taxon>
    </lineage>
</organism>
<dbReference type="EMBL" id="JAGTJS010000012">
    <property type="protein sequence ID" value="KAH7250532.1"/>
    <property type="molecule type" value="Genomic_DNA"/>
</dbReference>
<protein>
    <submittedName>
        <fullName evidence="2">Uncharacterized protein</fullName>
    </submittedName>
</protein>
<proteinExistence type="predicted"/>
<dbReference type="AlphaFoldDB" id="A0A9P9H4Y2"/>
<feature type="compositionally biased region" description="Low complexity" evidence="1">
    <location>
        <begin position="273"/>
        <end position="285"/>
    </location>
</feature>
<feature type="region of interest" description="Disordered" evidence="1">
    <location>
        <begin position="263"/>
        <end position="325"/>
    </location>
</feature>
<dbReference type="OrthoDB" id="5077939at2759"/>
<evidence type="ECO:0000256" key="1">
    <source>
        <dbReference type="SAM" id="MobiDB-lite"/>
    </source>
</evidence>
<comment type="caution">
    <text evidence="2">The sequence shown here is derived from an EMBL/GenBank/DDBJ whole genome shotgun (WGS) entry which is preliminary data.</text>
</comment>
<sequence length="414" mass="46434">MTAPWGSWDPEPPSEVNTVVTGRDFTVVDLPTDKINERKYGTASPEPIEHHAPKDFWASPYAPERRPFRHQGPPREVPCLQCANRMMVRGFHGLCRDHLANEDGACYCCVLHGVECEEVPETAFKSAYELQVCARKMDEGHEDTDWEYLSNKAELALMKEGLLWFAREDTNDYWDGNNHVKEVVNGKVNQADNGKTCWDYKDNTSWGGSDNVNVNANINQVNIGKTYWNDGSNTNRDVNANANQADKNYNCWDFTGNTNWSGNDNVNVKDNDNDNANQAGNDNTNWGGNGIPRWGSGEIATWNDKRNTNWGGDSDSDKGLATETTPDAEVYNDCDDESDDGQDPIQLTPEFSSADKIISAIDRNTDVVADLCEIMEGIKGSLDLLHEDNVQSKKVLQKLLTEQRTLSDKQTIIW</sequence>
<reference evidence="2" key="1">
    <citation type="journal article" date="2021" name="Nat. Commun.">
        <title>Genetic determinants of endophytism in the Arabidopsis root mycobiome.</title>
        <authorList>
            <person name="Mesny F."/>
            <person name="Miyauchi S."/>
            <person name="Thiergart T."/>
            <person name="Pickel B."/>
            <person name="Atanasova L."/>
            <person name="Karlsson M."/>
            <person name="Huettel B."/>
            <person name="Barry K.W."/>
            <person name="Haridas S."/>
            <person name="Chen C."/>
            <person name="Bauer D."/>
            <person name="Andreopoulos W."/>
            <person name="Pangilinan J."/>
            <person name="LaButti K."/>
            <person name="Riley R."/>
            <person name="Lipzen A."/>
            <person name="Clum A."/>
            <person name="Drula E."/>
            <person name="Henrissat B."/>
            <person name="Kohler A."/>
            <person name="Grigoriev I.V."/>
            <person name="Martin F.M."/>
            <person name="Hacquard S."/>
        </authorList>
    </citation>
    <scope>NUCLEOTIDE SEQUENCE</scope>
    <source>
        <strain evidence="2">FSSC 5 MPI-SDFR-AT-0091</strain>
    </source>
</reference>
<gene>
    <name evidence="2" type="ORF">B0J15DRAFT_595849</name>
</gene>
<dbReference type="Proteomes" id="UP000736672">
    <property type="component" value="Unassembled WGS sequence"/>
</dbReference>
<name>A0A9P9H4Y2_FUSSL</name>
<accession>A0A9P9H4Y2</accession>
<keyword evidence="3" id="KW-1185">Reference proteome</keyword>
<evidence type="ECO:0000313" key="3">
    <source>
        <dbReference type="Proteomes" id="UP000736672"/>
    </source>
</evidence>
<evidence type="ECO:0000313" key="2">
    <source>
        <dbReference type="EMBL" id="KAH7250532.1"/>
    </source>
</evidence>